<evidence type="ECO:0000256" key="7">
    <source>
        <dbReference type="ARBA" id="ARBA00022729"/>
    </source>
</evidence>
<evidence type="ECO:0000256" key="11">
    <source>
        <dbReference type="ARBA" id="ARBA00023180"/>
    </source>
</evidence>
<comment type="subcellular location">
    <subcellularLocation>
        <location evidence="1">Endoplasmic reticulum membrane</location>
        <topology evidence="1">Single-pass membrane protein</topology>
    </subcellularLocation>
</comment>
<evidence type="ECO:0000256" key="3">
    <source>
        <dbReference type="ARBA" id="ARBA00012544"/>
    </source>
</evidence>
<dbReference type="SUPFAM" id="SSF53756">
    <property type="entry name" value="UDP-Glycosyltransferase/glycogen phosphorylase"/>
    <property type="match status" value="1"/>
</dbReference>
<reference evidence="12 13" key="1">
    <citation type="journal article" date="2020" name="Mol. Biol. Evol.">
        <title>Interspecific Gene Flow and the Evolution of Specialization in Black and White Rhinoceros.</title>
        <authorList>
            <person name="Moodley Y."/>
            <person name="Westbury M.V."/>
            <person name="Russo I.M."/>
            <person name="Gopalakrishnan S."/>
            <person name="Rakotoarivelo A."/>
            <person name="Olsen R.A."/>
            <person name="Prost S."/>
            <person name="Tunstall T."/>
            <person name="Ryder O.A."/>
            <person name="Dalen L."/>
            <person name="Bruford M.W."/>
        </authorList>
    </citation>
    <scope>NUCLEOTIDE SEQUENCE [LARGE SCALE GENOMIC DNA]</scope>
    <source>
        <strain evidence="12">SBR-YM</strain>
        <tissue evidence="12">Skin</tissue>
    </source>
</reference>
<evidence type="ECO:0000256" key="1">
    <source>
        <dbReference type="ARBA" id="ARBA00004389"/>
    </source>
</evidence>
<keyword evidence="5" id="KW-0808">Transferase</keyword>
<evidence type="ECO:0000256" key="6">
    <source>
        <dbReference type="ARBA" id="ARBA00022692"/>
    </source>
</evidence>
<dbReference type="Gene3D" id="3.40.50.2000">
    <property type="entry name" value="Glycogen Phosphorylase B"/>
    <property type="match status" value="1"/>
</dbReference>
<keyword evidence="11" id="KW-0325">Glycoprotein</keyword>
<dbReference type="EMBL" id="JACDTQ010000745">
    <property type="protein sequence ID" value="KAF5926812.1"/>
    <property type="molecule type" value="Genomic_DNA"/>
</dbReference>
<proteinExistence type="inferred from homology"/>
<keyword evidence="7" id="KW-0732">Signal</keyword>
<dbReference type="PANTHER" id="PTHR48043">
    <property type="entry name" value="EG:EG0003.4 PROTEIN-RELATED"/>
    <property type="match status" value="1"/>
</dbReference>
<evidence type="ECO:0000256" key="10">
    <source>
        <dbReference type="ARBA" id="ARBA00023136"/>
    </source>
</evidence>
<dbReference type="GO" id="GO:0015020">
    <property type="term" value="F:glucuronosyltransferase activity"/>
    <property type="evidence" value="ECO:0007669"/>
    <property type="project" value="UniProtKB-EC"/>
</dbReference>
<keyword evidence="6" id="KW-0812">Transmembrane</keyword>
<keyword evidence="4" id="KW-0328">Glycosyltransferase</keyword>
<accession>A0A7J7FFG4</accession>
<evidence type="ECO:0000313" key="12">
    <source>
        <dbReference type="EMBL" id="KAF5926812.1"/>
    </source>
</evidence>
<evidence type="ECO:0000256" key="4">
    <source>
        <dbReference type="ARBA" id="ARBA00022676"/>
    </source>
</evidence>
<keyword evidence="8" id="KW-0256">Endoplasmic reticulum</keyword>
<dbReference type="CDD" id="cd03784">
    <property type="entry name" value="GT1_Gtf-like"/>
    <property type="match status" value="1"/>
</dbReference>
<dbReference type="Pfam" id="PF00201">
    <property type="entry name" value="UDPGT"/>
    <property type="match status" value="1"/>
</dbReference>
<comment type="caution">
    <text evidence="12">The sequence shown here is derived from an EMBL/GenBank/DDBJ whole genome shotgun (WGS) entry which is preliminary data.</text>
</comment>
<evidence type="ECO:0000256" key="8">
    <source>
        <dbReference type="ARBA" id="ARBA00022824"/>
    </source>
</evidence>
<keyword evidence="13" id="KW-1185">Reference proteome</keyword>
<name>A0A7J7FFG4_DICBM</name>
<comment type="similarity">
    <text evidence="2">Belongs to the UDP-glycosyltransferase family.</text>
</comment>
<evidence type="ECO:0000313" key="13">
    <source>
        <dbReference type="Proteomes" id="UP000551758"/>
    </source>
</evidence>
<organism evidence="12 13">
    <name type="scientific">Diceros bicornis minor</name>
    <name type="common">South-central black rhinoceros</name>
    <dbReference type="NCBI Taxonomy" id="77932"/>
    <lineage>
        <taxon>Eukaryota</taxon>
        <taxon>Metazoa</taxon>
        <taxon>Chordata</taxon>
        <taxon>Craniata</taxon>
        <taxon>Vertebrata</taxon>
        <taxon>Euteleostomi</taxon>
        <taxon>Mammalia</taxon>
        <taxon>Eutheria</taxon>
        <taxon>Laurasiatheria</taxon>
        <taxon>Perissodactyla</taxon>
        <taxon>Rhinocerotidae</taxon>
        <taxon>Diceros</taxon>
    </lineage>
</organism>
<dbReference type="PANTHER" id="PTHR48043:SF12">
    <property type="entry name" value="UDP-GLUCURONOSYLTRANSFERASE 2B4"/>
    <property type="match status" value="1"/>
</dbReference>
<dbReference type="InterPro" id="IPR002213">
    <property type="entry name" value="UDP_glucos_trans"/>
</dbReference>
<dbReference type="Proteomes" id="UP000551758">
    <property type="component" value="Unassembled WGS sequence"/>
</dbReference>
<evidence type="ECO:0000256" key="2">
    <source>
        <dbReference type="ARBA" id="ARBA00009995"/>
    </source>
</evidence>
<dbReference type="EC" id="2.4.1.17" evidence="3"/>
<sequence length="130" mass="14346">MEQIFSSQEMEEFAESSAENGIVVLTLGSMVNNMTEERANMITSALAQIPQNKPDSLGPNTQLYKWIPQNDILGHPKTKAFITHDGTNGVYGVIYHGTPMVGIPLFADQTYNIAHMKTMGGAIRMDLNKM</sequence>
<protein>
    <recommendedName>
        <fullName evidence="3">glucuronosyltransferase</fullName>
        <ecNumber evidence="3">2.4.1.17</ecNumber>
    </recommendedName>
</protein>
<gene>
    <name evidence="12" type="ORF">HPG69_001443</name>
</gene>
<evidence type="ECO:0000256" key="9">
    <source>
        <dbReference type="ARBA" id="ARBA00022989"/>
    </source>
</evidence>
<dbReference type="AlphaFoldDB" id="A0A7J7FFG4"/>
<keyword evidence="10" id="KW-0472">Membrane</keyword>
<evidence type="ECO:0000256" key="5">
    <source>
        <dbReference type="ARBA" id="ARBA00022679"/>
    </source>
</evidence>
<dbReference type="InterPro" id="IPR050271">
    <property type="entry name" value="UDP-glycosyltransferase"/>
</dbReference>
<keyword evidence="9" id="KW-1133">Transmembrane helix</keyword>
<dbReference type="GO" id="GO:0005789">
    <property type="term" value="C:endoplasmic reticulum membrane"/>
    <property type="evidence" value="ECO:0007669"/>
    <property type="project" value="UniProtKB-SubCell"/>
</dbReference>